<evidence type="ECO:0000313" key="8">
    <source>
        <dbReference type="Proteomes" id="UP000267096"/>
    </source>
</evidence>
<dbReference type="AlphaFoldDB" id="A0A0M3IY97"/>
<gene>
    <name evidence="7" type="ORF">ASIM_LOCUS130</name>
</gene>
<evidence type="ECO:0000256" key="2">
    <source>
        <dbReference type="ARBA" id="ARBA00022692"/>
    </source>
</evidence>
<organism evidence="9">
    <name type="scientific">Anisakis simplex</name>
    <name type="common">Herring worm</name>
    <dbReference type="NCBI Taxonomy" id="6269"/>
    <lineage>
        <taxon>Eukaryota</taxon>
        <taxon>Metazoa</taxon>
        <taxon>Ecdysozoa</taxon>
        <taxon>Nematoda</taxon>
        <taxon>Chromadorea</taxon>
        <taxon>Rhabditida</taxon>
        <taxon>Spirurina</taxon>
        <taxon>Ascaridomorpha</taxon>
        <taxon>Ascaridoidea</taxon>
        <taxon>Anisakidae</taxon>
        <taxon>Anisakis</taxon>
        <taxon>Anisakis simplex complex</taxon>
    </lineage>
</organism>
<evidence type="ECO:0000256" key="1">
    <source>
        <dbReference type="ARBA" id="ARBA00004141"/>
    </source>
</evidence>
<dbReference type="InterPro" id="IPR017974">
    <property type="entry name" value="Claudin_CS"/>
</dbReference>
<sequence length="228" mass="26125">MVDPKKTLQIPSFIFAFIGTVLNFVAIATPSWQVVYARELQQWIKSGLWMHCQTRPSGMLSCTYTFTKNDYDFYTSADLINIRTPAFFEWQHNLLYVLLGAQFIAQLALISFCVSHAHSAHRIASWFFSVAIAISVLIHFCANVAFQVLAHMVEYRFYHVSVSGIYEKHVGYSYYLHLFGTFVLLLALILSIAYVIMDYRLERSNASLRSQLGAPFNPYQVNETSCMV</sequence>
<feature type="transmembrane region" description="Helical" evidence="6">
    <location>
        <begin position="12"/>
        <end position="32"/>
    </location>
</feature>
<reference evidence="7 8" key="2">
    <citation type="submission" date="2018-11" db="EMBL/GenBank/DDBJ databases">
        <authorList>
            <consortium name="Pathogen Informatics"/>
        </authorList>
    </citation>
    <scope>NUCLEOTIDE SEQUENCE [LARGE SCALE GENOMIC DNA]</scope>
</reference>
<name>A0A0M3IY97_ANISI</name>
<evidence type="ECO:0000313" key="7">
    <source>
        <dbReference type="EMBL" id="VDK17399.1"/>
    </source>
</evidence>
<feature type="transmembrane region" description="Helical" evidence="6">
    <location>
        <begin position="126"/>
        <end position="152"/>
    </location>
</feature>
<dbReference type="PROSITE" id="PS01346">
    <property type="entry name" value="CLAUDIN"/>
    <property type="match status" value="1"/>
</dbReference>
<keyword evidence="4 6" id="KW-0472">Membrane</keyword>
<evidence type="ECO:0000256" key="6">
    <source>
        <dbReference type="SAM" id="Phobius"/>
    </source>
</evidence>
<evidence type="ECO:0000256" key="4">
    <source>
        <dbReference type="ARBA" id="ARBA00023136"/>
    </source>
</evidence>
<dbReference type="InterPro" id="IPR010761">
    <property type="entry name" value="Clc_prot-like"/>
</dbReference>
<dbReference type="PANTHER" id="PTHR10671:SF54">
    <property type="entry name" value="CLC-LIKE PROTEIN 2"/>
    <property type="match status" value="1"/>
</dbReference>
<protein>
    <submittedName>
        <fullName evidence="9">Clc-like protein 2 (inferred by orthology to a C. elegans protein)</fullName>
    </submittedName>
</protein>
<dbReference type="EMBL" id="UYRR01000040">
    <property type="protein sequence ID" value="VDK17399.1"/>
    <property type="molecule type" value="Genomic_DNA"/>
</dbReference>
<comment type="similarity">
    <text evidence="5">Belongs to the Clc family.</text>
</comment>
<dbReference type="Proteomes" id="UP000267096">
    <property type="component" value="Unassembled WGS sequence"/>
</dbReference>
<dbReference type="Gene3D" id="1.20.140.150">
    <property type="match status" value="1"/>
</dbReference>
<keyword evidence="3 6" id="KW-1133">Transmembrane helix</keyword>
<dbReference type="WBParaSite" id="ASIM_0000021501-mRNA-1">
    <property type="protein sequence ID" value="ASIM_0000021501-mRNA-1"/>
    <property type="gene ID" value="ASIM_0000021501"/>
</dbReference>
<proteinExistence type="inferred from homology"/>
<dbReference type="GO" id="GO:0005886">
    <property type="term" value="C:plasma membrane"/>
    <property type="evidence" value="ECO:0007669"/>
    <property type="project" value="TreeGrafter"/>
</dbReference>
<keyword evidence="2 6" id="KW-0812">Transmembrane</keyword>
<comment type="subcellular location">
    <subcellularLocation>
        <location evidence="1">Membrane</location>
        <topology evidence="1">Multi-pass membrane protein</topology>
    </subcellularLocation>
</comment>
<dbReference type="OrthoDB" id="10025519at2759"/>
<reference evidence="9" key="1">
    <citation type="submission" date="2017-02" db="UniProtKB">
        <authorList>
            <consortium name="WormBaseParasite"/>
        </authorList>
    </citation>
    <scope>IDENTIFICATION</scope>
</reference>
<evidence type="ECO:0000313" key="9">
    <source>
        <dbReference type="WBParaSite" id="ASIM_0000021501-mRNA-1"/>
    </source>
</evidence>
<dbReference type="PANTHER" id="PTHR10671">
    <property type="entry name" value="EPITHELIAL MEMBRANE PROTEIN-RELATED"/>
    <property type="match status" value="1"/>
</dbReference>
<feature type="transmembrane region" description="Helical" evidence="6">
    <location>
        <begin position="172"/>
        <end position="196"/>
    </location>
</feature>
<feature type="transmembrane region" description="Helical" evidence="6">
    <location>
        <begin position="94"/>
        <end position="114"/>
    </location>
</feature>
<dbReference type="Pfam" id="PF07062">
    <property type="entry name" value="Clc-like"/>
    <property type="match status" value="1"/>
</dbReference>
<evidence type="ECO:0000256" key="5">
    <source>
        <dbReference type="ARBA" id="ARBA00060861"/>
    </source>
</evidence>
<dbReference type="FunFam" id="1.20.140.150:FF:000042">
    <property type="entry name" value="Clc-like protein 2"/>
    <property type="match status" value="1"/>
</dbReference>
<dbReference type="InterPro" id="IPR050579">
    <property type="entry name" value="PMP-22/EMP/MP20-like"/>
</dbReference>
<accession>A0A0M3IY97</accession>
<keyword evidence="8" id="KW-1185">Reference proteome</keyword>
<evidence type="ECO:0000256" key="3">
    <source>
        <dbReference type="ARBA" id="ARBA00022989"/>
    </source>
</evidence>